<comment type="function">
    <text evidence="2">Electron transfer subunit of the terminal reductase during anaerobic growth on various sulfoxide and N-oxide compounds.</text>
</comment>
<keyword evidence="4" id="KW-0004">4Fe-4S</keyword>
<keyword evidence="3" id="KW-0813">Transport</keyword>
<dbReference type="Pfam" id="PF12800">
    <property type="entry name" value="Fer4_4"/>
    <property type="match status" value="1"/>
</dbReference>
<dbReference type="EMBL" id="SSTJ01000004">
    <property type="protein sequence ID" value="THG37705.1"/>
    <property type="molecule type" value="Genomic_DNA"/>
</dbReference>
<comment type="cofactor">
    <cofactor evidence="1">
        <name>[4Fe-4S] cluster</name>
        <dbReference type="ChEBI" id="CHEBI:49883"/>
    </cofactor>
</comment>
<keyword evidence="7" id="KW-0249">Electron transport</keyword>
<dbReference type="Proteomes" id="UP000308978">
    <property type="component" value="Unassembled WGS sequence"/>
</dbReference>
<evidence type="ECO:0000256" key="1">
    <source>
        <dbReference type="ARBA" id="ARBA00001966"/>
    </source>
</evidence>
<reference evidence="11 12" key="1">
    <citation type="submission" date="2019-04" db="EMBL/GenBank/DDBJ databases">
        <title>Microbes associate with the intestines of laboratory mice.</title>
        <authorList>
            <person name="Navarre W."/>
            <person name="Wong E."/>
            <person name="Huang K.C."/>
            <person name="Tropini C."/>
            <person name="Ng K."/>
            <person name="Yu B."/>
        </authorList>
    </citation>
    <scope>NUCLEOTIDE SEQUENCE [LARGE SCALE GENOMIC DNA]</scope>
    <source>
        <strain evidence="11 12">NM80_B27</strain>
    </source>
</reference>
<dbReference type="InterPro" id="IPR050954">
    <property type="entry name" value="ET_IronSulfur_Cluster-Binding"/>
</dbReference>
<dbReference type="NCBIfam" id="TIGR02951">
    <property type="entry name" value="DMSO_dmsB"/>
    <property type="match status" value="1"/>
</dbReference>
<dbReference type="GO" id="GO:0046872">
    <property type="term" value="F:metal ion binding"/>
    <property type="evidence" value="ECO:0007669"/>
    <property type="project" value="UniProtKB-KW"/>
</dbReference>
<organism evidence="11 12">
    <name type="scientific">Adlercreutzia caecimuris</name>
    <dbReference type="NCBI Taxonomy" id="671266"/>
    <lineage>
        <taxon>Bacteria</taxon>
        <taxon>Bacillati</taxon>
        <taxon>Actinomycetota</taxon>
        <taxon>Coriobacteriia</taxon>
        <taxon>Eggerthellales</taxon>
        <taxon>Eggerthellaceae</taxon>
        <taxon>Adlercreutzia</taxon>
    </lineage>
</organism>
<feature type="domain" description="4Fe-4S ferredoxin-type" evidence="10">
    <location>
        <begin position="91"/>
        <end position="120"/>
    </location>
</feature>
<evidence type="ECO:0000256" key="3">
    <source>
        <dbReference type="ARBA" id="ARBA00022448"/>
    </source>
</evidence>
<dbReference type="Pfam" id="PF13247">
    <property type="entry name" value="Fer4_11"/>
    <property type="match status" value="1"/>
</dbReference>
<evidence type="ECO:0000256" key="7">
    <source>
        <dbReference type="ARBA" id="ARBA00022982"/>
    </source>
</evidence>
<evidence type="ECO:0000313" key="12">
    <source>
        <dbReference type="Proteomes" id="UP000308978"/>
    </source>
</evidence>
<keyword evidence="5" id="KW-0479">Metal-binding</keyword>
<keyword evidence="9" id="KW-0411">Iron-sulfur</keyword>
<dbReference type="InterPro" id="IPR017900">
    <property type="entry name" value="4Fe4S_Fe_S_CS"/>
</dbReference>
<dbReference type="PANTHER" id="PTHR43177:SF5">
    <property type="entry name" value="ANAEROBIC DIMETHYL SULFOXIDE REDUCTASE CHAIN B-RELATED"/>
    <property type="match status" value="1"/>
</dbReference>
<evidence type="ECO:0000313" key="11">
    <source>
        <dbReference type="EMBL" id="THG37705.1"/>
    </source>
</evidence>
<dbReference type="RefSeq" id="WP_136433876.1">
    <property type="nucleotide sequence ID" value="NZ_CAPIAG010000003.1"/>
</dbReference>
<feature type="domain" description="4Fe-4S ferredoxin-type" evidence="10">
    <location>
        <begin position="4"/>
        <end position="32"/>
    </location>
</feature>
<evidence type="ECO:0000256" key="6">
    <source>
        <dbReference type="ARBA" id="ARBA00022737"/>
    </source>
</evidence>
<evidence type="ECO:0000256" key="5">
    <source>
        <dbReference type="ARBA" id="ARBA00022723"/>
    </source>
</evidence>
<protein>
    <submittedName>
        <fullName evidence="11">Dimethylsulfoxide reductase subunit B</fullName>
    </submittedName>
</protein>
<dbReference type="CDD" id="cd16371">
    <property type="entry name" value="DMSOR_beta_like"/>
    <property type="match status" value="1"/>
</dbReference>
<comment type="caution">
    <text evidence="11">The sequence shown here is derived from an EMBL/GenBank/DDBJ whole genome shotgun (WGS) entry which is preliminary data.</text>
</comment>
<dbReference type="Gene3D" id="3.30.70.20">
    <property type="match status" value="2"/>
</dbReference>
<evidence type="ECO:0000256" key="4">
    <source>
        <dbReference type="ARBA" id="ARBA00022485"/>
    </source>
</evidence>
<dbReference type="PANTHER" id="PTHR43177">
    <property type="entry name" value="PROTEIN NRFC"/>
    <property type="match status" value="1"/>
</dbReference>
<feature type="domain" description="4Fe-4S ferredoxin-type" evidence="10">
    <location>
        <begin position="57"/>
        <end position="89"/>
    </location>
</feature>
<evidence type="ECO:0000256" key="2">
    <source>
        <dbReference type="ARBA" id="ARBA00003584"/>
    </source>
</evidence>
<evidence type="ECO:0000256" key="8">
    <source>
        <dbReference type="ARBA" id="ARBA00023004"/>
    </source>
</evidence>
<proteinExistence type="predicted"/>
<dbReference type="AlphaFoldDB" id="A0A4S4G4Y1"/>
<dbReference type="GO" id="GO:0051539">
    <property type="term" value="F:4 iron, 4 sulfur cluster binding"/>
    <property type="evidence" value="ECO:0007669"/>
    <property type="project" value="UniProtKB-KW"/>
</dbReference>
<dbReference type="SUPFAM" id="SSF54862">
    <property type="entry name" value="4Fe-4S ferredoxins"/>
    <property type="match status" value="1"/>
</dbReference>
<evidence type="ECO:0000259" key="10">
    <source>
        <dbReference type="PROSITE" id="PS51379"/>
    </source>
</evidence>
<dbReference type="InterPro" id="IPR017896">
    <property type="entry name" value="4Fe4S_Fe-S-bd"/>
</dbReference>
<accession>A0A4S4G4Y1</accession>
<evidence type="ECO:0000256" key="9">
    <source>
        <dbReference type="ARBA" id="ARBA00023014"/>
    </source>
</evidence>
<keyword evidence="6" id="KW-0677">Repeat</keyword>
<name>A0A4S4G4Y1_9ACTN</name>
<dbReference type="InterPro" id="IPR014297">
    <property type="entry name" value="DMSO_DmsB"/>
</dbReference>
<sequence length="207" mass="22255">MTQYGFHFDGTRCTGCKTCVLACKDKNNLPNELNFRNVYEYGGGSWSQDEGGCWTQDTFTYHVSVACNHCDMPLCMANCPQGAIEKDPDTGEVKSDPEKCIGCGTCTQSCPYSAPKVDTEAMKSVKCNMCAERVAEGKQPICVEACPLRALDFGDIEELRAAYGTDAEIAPLPAASESQPNLVITAPVDAKPVGDSTGAVMNELEIL</sequence>
<dbReference type="PROSITE" id="PS00198">
    <property type="entry name" value="4FE4S_FER_1"/>
    <property type="match status" value="1"/>
</dbReference>
<keyword evidence="8" id="KW-0408">Iron</keyword>
<gene>
    <name evidence="11" type="primary">dmsB</name>
    <name evidence="11" type="ORF">E5986_04910</name>
</gene>
<dbReference type="PROSITE" id="PS51379">
    <property type="entry name" value="4FE4S_FER_2"/>
    <property type="match status" value="3"/>
</dbReference>